<sequence>MEVGTPALVVLRHAKAVAGLGVADIDRTLNDRGRRDAAAAGEWLRANGLVPDLVLCSTAARTRETLALLDVDAEVSFESGIYDNDPRELLELVSRTPDEVGRLLLVGHNPSVHQLVYDLAGSAPALFPTCAFAVIELSGAWADVHPGSGTLRATHTPKD</sequence>
<evidence type="ECO:0000313" key="4">
    <source>
        <dbReference type="Proteomes" id="UP001501427"/>
    </source>
</evidence>
<proteinExistence type="predicted"/>
<keyword evidence="4" id="KW-1185">Reference proteome</keyword>
<dbReference type="EMBL" id="JACHMV010000001">
    <property type="protein sequence ID" value="MBB4778776.1"/>
    <property type="molecule type" value="Genomic_DNA"/>
</dbReference>
<reference evidence="1" key="1">
    <citation type="journal article" date="2014" name="Int. J. Syst. Evol. Microbiol.">
        <title>Complete genome of a new Firmicutes species belonging to the dominant human colonic microbiota ('Ruminococcus bicirculans') reveals two chromosomes and a selective capacity to utilize plant glucans.</title>
        <authorList>
            <consortium name="NISC Comparative Sequencing Program"/>
            <person name="Wegmann U."/>
            <person name="Louis P."/>
            <person name="Goesmann A."/>
            <person name="Henrissat B."/>
            <person name="Duncan S.H."/>
            <person name="Flint H.J."/>
        </authorList>
    </citation>
    <scope>NUCLEOTIDE SEQUENCE</scope>
    <source>
        <strain evidence="1">JCM 10667</strain>
    </source>
</reference>
<dbReference type="EC" id="3.1.3.-" evidence="2"/>
<dbReference type="CDD" id="cd07040">
    <property type="entry name" value="HP"/>
    <property type="match status" value="1"/>
</dbReference>
<organism evidence="2 3">
    <name type="scientific">Actinomadura livida</name>
    <dbReference type="NCBI Taxonomy" id="79909"/>
    <lineage>
        <taxon>Bacteria</taxon>
        <taxon>Bacillati</taxon>
        <taxon>Actinomycetota</taxon>
        <taxon>Actinomycetes</taxon>
        <taxon>Streptosporangiales</taxon>
        <taxon>Thermomonosporaceae</taxon>
        <taxon>Actinomadura</taxon>
    </lineage>
</organism>
<dbReference type="GO" id="GO:0016787">
    <property type="term" value="F:hydrolase activity"/>
    <property type="evidence" value="ECO:0007669"/>
    <property type="project" value="UniProtKB-KW"/>
</dbReference>
<evidence type="ECO:0000313" key="3">
    <source>
        <dbReference type="Proteomes" id="UP000549343"/>
    </source>
</evidence>
<accession>A0A7W7N184</accession>
<dbReference type="AlphaFoldDB" id="A0A7W7N184"/>
<name>A0A7W7N184_9ACTN</name>
<dbReference type="RefSeq" id="WP_184889994.1">
    <property type="nucleotide sequence ID" value="NZ_BAAAHD010000034.1"/>
</dbReference>
<dbReference type="PANTHER" id="PTHR47623">
    <property type="entry name" value="OS09G0287300 PROTEIN"/>
    <property type="match status" value="1"/>
</dbReference>
<protein>
    <submittedName>
        <fullName evidence="1">Histidine phosphatase family protein</fullName>
    </submittedName>
    <submittedName>
        <fullName evidence="2">Phosphohistidine phosphatase</fullName>
        <ecNumber evidence="2">3.1.3.-</ecNumber>
    </submittedName>
</protein>
<evidence type="ECO:0000313" key="2">
    <source>
        <dbReference type="EMBL" id="MBB4778776.1"/>
    </source>
</evidence>
<dbReference type="Proteomes" id="UP000549343">
    <property type="component" value="Unassembled WGS sequence"/>
</dbReference>
<dbReference type="InterPro" id="IPR029033">
    <property type="entry name" value="His_PPase_superfam"/>
</dbReference>
<dbReference type="SUPFAM" id="SSF53254">
    <property type="entry name" value="Phosphoglycerate mutase-like"/>
    <property type="match status" value="1"/>
</dbReference>
<dbReference type="SMART" id="SM00855">
    <property type="entry name" value="PGAM"/>
    <property type="match status" value="1"/>
</dbReference>
<dbReference type="EMBL" id="BAAAHD010000034">
    <property type="protein sequence ID" value="GAA0574638.1"/>
    <property type="molecule type" value="Genomic_DNA"/>
</dbReference>
<dbReference type="Gene3D" id="3.40.50.1240">
    <property type="entry name" value="Phosphoglycerate mutase-like"/>
    <property type="match status" value="1"/>
</dbReference>
<evidence type="ECO:0000313" key="1">
    <source>
        <dbReference type="EMBL" id="GAA0574638.1"/>
    </source>
</evidence>
<reference evidence="2 3" key="3">
    <citation type="submission" date="2020-08" db="EMBL/GenBank/DDBJ databases">
        <title>Sequencing the genomes of 1000 actinobacteria strains.</title>
        <authorList>
            <person name="Klenk H.-P."/>
        </authorList>
    </citation>
    <scope>NUCLEOTIDE SEQUENCE [LARGE SCALE GENOMIC DNA]</scope>
    <source>
        <strain evidence="2 3">DSM 44772</strain>
    </source>
</reference>
<dbReference type="Pfam" id="PF00300">
    <property type="entry name" value="His_Phos_1"/>
    <property type="match status" value="1"/>
</dbReference>
<dbReference type="Proteomes" id="UP001501427">
    <property type="component" value="Unassembled WGS sequence"/>
</dbReference>
<keyword evidence="2" id="KW-0378">Hydrolase</keyword>
<reference evidence="4" key="2">
    <citation type="journal article" date="2019" name="Int. J. Syst. Evol. Microbiol.">
        <title>The Global Catalogue of Microorganisms (GCM) 10K type strain sequencing project: providing services to taxonomists for standard genome sequencing and annotation.</title>
        <authorList>
            <consortium name="The Broad Institute Genomics Platform"/>
            <consortium name="The Broad Institute Genome Sequencing Center for Infectious Disease"/>
            <person name="Wu L."/>
            <person name="Ma J."/>
        </authorList>
    </citation>
    <scope>NUCLEOTIDE SEQUENCE [LARGE SCALE GENOMIC DNA]</scope>
    <source>
        <strain evidence="4">JCM 10667</strain>
    </source>
</reference>
<reference evidence="1" key="4">
    <citation type="submission" date="2023-12" db="EMBL/GenBank/DDBJ databases">
        <authorList>
            <person name="Sun Q."/>
            <person name="Inoue M."/>
        </authorList>
    </citation>
    <scope>NUCLEOTIDE SEQUENCE</scope>
    <source>
        <strain evidence="1">JCM 10667</strain>
    </source>
</reference>
<gene>
    <name evidence="2" type="ORF">F4557_007194</name>
    <name evidence="1" type="ORF">GCM10009546_41670</name>
</gene>
<dbReference type="InterPro" id="IPR013078">
    <property type="entry name" value="His_Pase_superF_clade-1"/>
</dbReference>
<comment type="caution">
    <text evidence="2">The sequence shown here is derived from an EMBL/GenBank/DDBJ whole genome shotgun (WGS) entry which is preliminary data.</text>
</comment>
<dbReference type="PANTHER" id="PTHR47623:SF1">
    <property type="entry name" value="OS09G0287300 PROTEIN"/>
    <property type="match status" value="1"/>
</dbReference>